<keyword evidence="1" id="KW-0812">Transmembrane</keyword>
<dbReference type="InterPro" id="IPR012373">
    <property type="entry name" value="Ferrdict_sens_TM"/>
</dbReference>
<feature type="transmembrane region" description="Helical" evidence="1">
    <location>
        <begin position="88"/>
        <end position="105"/>
    </location>
</feature>
<dbReference type="Pfam" id="PF04773">
    <property type="entry name" value="FecR"/>
    <property type="match status" value="1"/>
</dbReference>
<evidence type="ECO:0000313" key="4">
    <source>
        <dbReference type="Proteomes" id="UP000316598"/>
    </source>
</evidence>
<dbReference type="Gene3D" id="2.60.120.1440">
    <property type="match status" value="1"/>
</dbReference>
<dbReference type="Proteomes" id="UP000316598">
    <property type="component" value="Unassembled WGS sequence"/>
</dbReference>
<dbReference type="PANTHER" id="PTHR30273">
    <property type="entry name" value="PERIPLASMIC SIGNAL SENSOR AND SIGMA FACTOR ACTIVATOR FECR-RELATED"/>
    <property type="match status" value="1"/>
</dbReference>
<gene>
    <name evidence="3" type="ORF">Pla22_24670</name>
</gene>
<dbReference type="EMBL" id="SJPI01000001">
    <property type="protein sequence ID" value="TWT54813.1"/>
    <property type="molecule type" value="Genomic_DNA"/>
</dbReference>
<organism evidence="3 4">
    <name type="scientific">Rubripirellula amarantea</name>
    <dbReference type="NCBI Taxonomy" id="2527999"/>
    <lineage>
        <taxon>Bacteria</taxon>
        <taxon>Pseudomonadati</taxon>
        <taxon>Planctomycetota</taxon>
        <taxon>Planctomycetia</taxon>
        <taxon>Pirellulales</taxon>
        <taxon>Pirellulaceae</taxon>
        <taxon>Rubripirellula</taxon>
    </lineage>
</organism>
<reference evidence="3 4" key="1">
    <citation type="submission" date="2019-02" db="EMBL/GenBank/DDBJ databases">
        <title>Deep-cultivation of Planctomycetes and their phenomic and genomic characterization uncovers novel biology.</title>
        <authorList>
            <person name="Wiegand S."/>
            <person name="Jogler M."/>
            <person name="Boedeker C."/>
            <person name="Pinto D."/>
            <person name="Vollmers J."/>
            <person name="Rivas-Marin E."/>
            <person name="Kohn T."/>
            <person name="Peeters S.H."/>
            <person name="Heuer A."/>
            <person name="Rast P."/>
            <person name="Oberbeckmann S."/>
            <person name="Bunk B."/>
            <person name="Jeske O."/>
            <person name="Meyerdierks A."/>
            <person name="Storesund J.E."/>
            <person name="Kallscheuer N."/>
            <person name="Luecker S."/>
            <person name="Lage O.M."/>
            <person name="Pohl T."/>
            <person name="Merkel B.J."/>
            <person name="Hornburger P."/>
            <person name="Mueller R.-W."/>
            <person name="Bruemmer F."/>
            <person name="Labrenz M."/>
            <person name="Spormann A.M."/>
            <person name="Op Den Camp H."/>
            <person name="Overmann J."/>
            <person name="Amann R."/>
            <person name="Jetten M.S.M."/>
            <person name="Mascher T."/>
            <person name="Medema M.H."/>
            <person name="Devos D.P."/>
            <person name="Kaster A.-K."/>
            <person name="Ovreas L."/>
            <person name="Rohde M."/>
            <person name="Galperin M.Y."/>
            <person name="Jogler C."/>
        </authorList>
    </citation>
    <scope>NUCLEOTIDE SEQUENCE [LARGE SCALE GENOMIC DNA]</scope>
    <source>
        <strain evidence="3 4">Pla22</strain>
    </source>
</reference>
<dbReference type="GO" id="GO:0016989">
    <property type="term" value="F:sigma factor antagonist activity"/>
    <property type="evidence" value="ECO:0007669"/>
    <property type="project" value="TreeGrafter"/>
</dbReference>
<accession>A0A5C5WXT5</accession>
<proteinExistence type="predicted"/>
<dbReference type="AlphaFoldDB" id="A0A5C5WXT5"/>
<keyword evidence="1" id="KW-0472">Membrane</keyword>
<evidence type="ECO:0000259" key="2">
    <source>
        <dbReference type="Pfam" id="PF04773"/>
    </source>
</evidence>
<keyword evidence="1" id="KW-1133">Transmembrane helix</keyword>
<evidence type="ECO:0000313" key="3">
    <source>
        <dbReference type="EMBL" id="TWT54813.1"/>
    </source>
</evidence>
<keyword evidence="4" id="KW-1185">Reference proteome</keyword>
<dbReference type="InterPro" id="IPR006860">
    <property type="entry name" value="FecR"/>
</dbReference>
<sequence>MSRPSERQMLIADYASGTIDAESLQRLESALRSDAHFRRNFVEYMNVDSAISDVAAISDSEFDAMSSEHLASANSVVMRQSSLKTTSLMIAIAAAALLIVGLFWFKSVTGSGASAATIPLEVVSLDSVQWVDFDSDIKTGDWIALNRIQLTSGAIQVRLESGIALDLSGPMDATFESPMRLRIARGRVNADIGESGHGFTIVTDHGEIVDLGTRFGVDVKGDEASLAVFDGKVKVKSDGNASARGPLNVLEGEGVRLRKGQQPRRLSAVWLSQEKLGLSASDTSSIVVDVSDNADTDGFHRFYGIIAGGMRDGTIAYTTHASTPRRDVVWQAAKGEDFPSELINADVVCPFHIDRREQSLTISLQLAGPADIYVMQDQRRKPSAWLKENFRKTELKLRSGPWRPVSPLAHGIEPDSEGGIYVPYSVWTRRVDAAGIVELGPPQADGDRANNAMFGIAVKRTTGNQ</sequence>
<dbReference type="RefSeq" id="WP_165440613.1">
    <property type="nucleotide sequence ID" value="NZ_SJPI01000001.1"/>
</dbReference>
<feature type="domain" description="FecR protein" evidence="2">
    <location>
        <begin position="177"/>
        <end position="234"/>
    </location>
</feature>
<name>A0A5C5WXT5_9BACT</name>
<protein>
    <submittedName>
        <fullName evidence="3">FecR protein</fullName>
    </submittedName>
</protein>
<dbReference type="PANTHER" id="PTHR30273:SF2">
    <property type="entry name" value="PROTEIN FECR"/>
    <property type="match status" value="1"/>
</dbReference>
<comment type="caution">
    <text evidence="3">The sequence shown here is derived from an EMBL/GenBank/DDBJ whole genome shotgun (WGS) entry which is preliminary data.</text>
</comment>
<evidence type="ECO:0000256" key="1">
    <source>
        <dbReference type="SAM" id="Phobius"/>
    </source>
</evidence>